<proteinExistence type="predicted"/>
<dbReference type="AlphaFoldDB" id="A0AA39TSR8"/>
<dbReference type="EMBL" id="JAUEPU010000009">
    <property type="protein sequence ID" value="KAK0499631.1"/>
    <property type="molecule type" value="Genomic_DNA"/>
</dbReference>
<protein>
    <submittedName>
        <fullName evidence="1">Uncharacterized protein</fullName>
    </submittedName>
</protein>
<gene>
    <name evidence="1" type="ORF">EDD18DRAFT_858018</name>
</gene>
<keyword evidence="2" id="KW-1185">Reference proteome</keyword>
<evidence type="ECO:0000313" key="1">
    <source>
        <dbReference type="EMBL" id="KAK0499631.1"/>
    </source>
</evidence>
<reference evidence="1" key="1">
    <citation type="submission" date="2023-06" db="EMBL/GenBank/DDBJ databases">
        <authorList>
            <consortium name="Lawrence Berkeley National Laboratory"/>
            <person name="Ahrendt S."/>
            <person name="Sahu N."/>
            <person name="Indic B."/>
            <person name="Wong-Bajracharya J."/>
            <person name="Merenyi Z."/>
            <person name="Ke H.-M."/>
            <person name="Monk M."/>
            <person name="Kocsube S."/>
            <person name="Drula E."/>
            <person name="Lipzen A."/>
            <person name="Balint B."/>
            <person name="Henrissat B."/>
            <person name="Andreopoulos B."/>
            <person name="Martin F.M."/>
            <person name="Harder C.B."/>
            <person name="Rigling D."/>
            <person name="Ford K.L."/>
            <person name="Foster G.D."/>
            <person name="Pangilinan J."/>
            <person name="Papanicolaou A."/>
            <person name="Barry K."/>
            <person name="LaButti K."/>
            <person name="Viragh M."/>
            <person name="Koriabine M."/>
            <person name="Yan M."/>
            <person name="Riley R."/>
            <person name="Champramary S."/>
            <person name="Plett K.L."/>
            <person name="Tsai I.J."/>
            <person name="Slot J."/>
            <person name="Sipos G."/>
            <person name="Plett J."/>
            <person name="Nagy L.G."/>
            <person name="Grigoriev I.V."/>
        </authorList>
    </citation>
    <scope>NUCLEOTIDE SEQUENCE</scope>
    <source>
        <strain evidence="1">HWK02</strain>
    </source>
</reference>
<accession>A0AA39TSR8</accession>
<evidence type="ECO:0000313" key="2">
    <source>
        <dbReference type="Proteomes" id="UP001175228"/>
    </source>
</evidence>
<dbReference type="Proteomes" id="UP001175228">
    <property type="component" value="Unassembled WGS sequence"/>
</dbReference>
<comment type="caution">
    <text evidence="1">The sequence shown here is derived from an EMBL/GenBank/DDBJ whole genome shotgun (WGS) entry which is preliminary data.</text>
</comment>
<sequence>MMADQSTHSCFRTLYTCIGFMSITDFVEPIYPFWTARPRKPPRRHLSVIHTSPIRSFERCGDAFVANIFVSPTRHPKRRYCSLTDSDTDICSTRTSETIFKYTRHFVCLESQSCPDRRVEGDSTVGRHQQLWEAQVTNLERHVLALSRLSRIITNLYKSFPDLLTPL</sequence>
<organism evidence="1 2">
    <name type="scientific">Armillaria luteobubalina</name>
    <dbReference type="NCBI Taxonomy" id="153913"/>
    <lineage>
        <taxon>Eukaryota</taxon>
        <taxon>Fungi</taxon>
        <taxon>Dikarya</taxon>
        <taxon>Basidiomycota</taxon>
        <taxon>Agaricomycotina</taxon>
        <taxon>Agaricomycetes</taxon>
        <taxon>Agaricomycetidae</taxon>
        <taxon>Agaricales</taxon>
        <taxon>Marasmiineae</taxon>
        <taxon>Physalacriaceae</taxon>
        <taxon>Armillaria</taxon>
    </lineage>
</organism>
<name>A0AA39TSR8_9AGAR</name>